<dbReference type="WBParaSite" id="PS1159_v2.g24691.t1">
    <property type="protein sequence ID" value="PS1159_v2.g24691.t1"/>
    <property type="gene ID" value="PS1159_v2.g24691"/>
</dbReference>
<accession>A0AC35G6X5</accession>
<evidence type="ECO:0000313" key="1">
    <source>
        <dbReference type="Proteomes" id="UP000887580"/>
    </source>
</evidence>
<evidence type="ECO:0000313" key="2">
    <source>
        <dbReference type="WBParaSite" id="PS1159_v2.g24691.t1"/>
    </source>
</evidence>
<protein>
    <submittedName>
        <fullName evidence="2">Uncharacterized protein</fullName>
    </submittedName>
</protein>
<proteinExistence type="predicted"/>
<reference evidence="2" key="1">
    <citation type="submission" date="2022-11" db="UniProtKB">
        <authorList>
            <consortium name="WormBaseParasite"/>
        </authorList>
    </citation>
    <scope>IDENTIFICATION</scope>
</reference>
<name>A0AC35G6X5_9BILA</name>
<organism evidence="1 2">
    <name type="scientific">Panagrolaimus sp. PS1159</name>
    <dbReference type="NCBI Taxonomy" id="55785"/>
    <lineage>
        <taxon>Eukaryota</taxon>
        <taxon>Metazoa</taxon>
        <taxon>Ecdysozoa</taxon>
        <taxon>Nematoda</taxon>
        <taxon>Chromadorea</taxon>
        <taxon>Rhabditida</taxon>
        <taxon>Tylenchina</taxon>
        <taxon>Panagrolaimomorpha</taxon>
        <taxon>Panagrolaimoidea</taxon>
        <taxon>Panagrolaimidae</taxon>
        <taxon>Panagrolaimus</taxon>
    </lineage>
</organism>
<sequence>MQFCFIKINVKISALRPYREKSIEDNTFEKPPSECKKSGKGYGISLSDDETAKERFRMRRKILQRKNKICDWSVYIGLTGLFIAIIDVEMDVAFKKSLT</sequence>
<dbReference type="Proteomes" id="UP000887580">
    <property type="component" value="Unplaced"/>
</dbReference>